<dbReference type="Proteomes" id="UP001054252">
    <property type="component" value="Unassembled WGS sequence"/>
</dbReference>
<reference evidence="2 3" key="1">
    <citation type="journal article" date="2021" name="Commun. Biol.">
        <title>The genome of Shorea leprosula (Dipterocarpaceae) highlights the ecological relevance of drought in aseasonal tropical rainforests.</title>
        <authorList>
            <person name="Ng K.K.S."/>
            <person name="Kobayashi M.J."/>
            <person name="Fawcett J.A."/>
            <person name="Hatakeyama M."/>
            <person name="Paape T."/>
            <person name="Ng C.H."/>
            <person name="Ang C.C."/>
            <person name="Tnah L.H."/>
            <person name="Lee C.T."/>
            <person name="Nishiyama T."/>
            <person name="Sese J."/>
            <person name="O'Brien M.J."/>
            <person name="Copetti D."/>
            <person name="Mohd Noor M.I."/>
            <person name="Ong R.C."/>
            <person name="Putra M."/>
            <person name="Sireger I.Z."/>
            <person name="Indrioko S."/>
            <person name="Kosugi Y."/>
            <person name="Izuno A."/>
            <person name="Isagi Y."/>
            <person name="Lee S.L."/>
            <person name="Shimizu K.K."/>
        </authorList>
    </citation>
    <scope>NUCLEOTIDE SEQUENCE [LARGE SCALE GENOMIC DNA]</scope>
    <source>
        <strain evidence="2">214</strain>
    </source>
</reference>
<keyword evidence="3" id="KW-1185">Reference proteome</keyword>
<name>A0AAV5LLH8_9ROSI</name>
<comment type="caution">
    <text evidence="2">The sequence shown here is derived from an EMBL/GenBank/DDBJ whole genome shotgun (WGS) entry which is preliminary data.</text>
</comment>
<organism evidence="2 3">
    <name type="scientific">Rubroshorea leprosula</name>
    <dbReference type="NCBI Taxonomy" id="152421"/>
    <lineage>
        <taxon>Eukaryota</taxon>
        <taxon>Viridiplantae</taxon>
        <taxon>Streptophyta</taxon>
        <taxon>Embryophyta</taxon>
        <taxon>Tracheophyta</taxon>
        <taxon>Spermatophyta</taxon>
        <taxon>Magnoliopsida</taxon>
        <taxon>eudicotyledons</taxon>
        <taxon>Gunneridae</taxon>
        <taxon>Pentapetalae</taxon>
        <taxon>rosids</taxon>
        <taxon>malvids</taxon>
        <taxon>Malvales</taxon>
        <taxon>Dipterocarpaceae</taxon>
        <taxon>Rubroshorea</taxon>
    </lineage>
</organism>
<evidence type="ECO:0000313" key="3">
    <source>
        <dbReference type="Proteomes" id="UP001054252"/>
    </source>
</evidence>
<proteinExistence type="predicted"/>
<evidence type="ECO:0000313" key="2">
    <source>
        <dbReference type="EMBL" id="GKV38023.1"/>
    </source>
</evidence>
<feature type="region of interest" description="Disordered" evidence="1">
    <location>
        <begin position="1"/>
        <end position="222"/>
    </location>
</feature>
<sequence length="222" mass="25090">MLLWLQKVNPLSSAGENHRHRSERLSPEHNSRDLEPPPRLSKRKSDPQHDHERDRDPDYDDRERERDRHHHQRPESSSKPTIEMITKVSPSSANAADKKHKGSVFSRISFPEEDASKRRKPSSEPASSSAHHRASSNGYYDDHKSSSTAAAAAAKAVPAASGGVKKSSSSAVDYESSDDDRHFKRKPSRHEPSPLPLAGREEEPRHARGHRDRERSGYSKHR</sequence>
<feature type="compositionally biased region" description="Basic and acidic residues" evidence="1">
    <location>
        <begin position="23"/>
        <end position="36"/>
    </location>
</feature>
<feature type="compositionally biased region" description="Basic and acidic residues" evidence="1">
    <location>
        <begin position="199"/>
        <end position="222"/>
    </location>
</feature>
<evidence type="ECO:0000256" key="1">
    <source>
        <dbReference type="SAM" id="MobiDB-lite"/>
    </source>
</evidence>
<dbReference type="AlphaFoldDB" id="A0AAV5LLH8"/>
<gene>
    <name evidence="2" type="ORF">SLEP1_g45977</name>
</gene>
<protein>
    <submittedName>
        <fullName evidence="2">Uncharacterized protein</fullName>
    </submittedName>
</protein>
<feature type="compositionally biased region" description="Basic and acidic residues" evidence="1">
    <location>
        <begin position="43"/>
        <end position="66"/>
    </location>
</feature>
<accession>A0AAV5LLH8</accession>
<dbReference type="EMBL" id="BPVZ01000126">
    <property type="protein sequence ID" value="GKV38023.1"/>
    <property type="molecule type" value="Genomic_DNA"/>
</dbReference>
<feature type="compositionally biased region" description="Low complexity" evidence="1">
    <location>
        <begin position="146"/>
        <end position="174"/>
    </location>
</feature>